<dbReference type="FunFam" id="1.10.340.30:FF:000002">
    <property type="entry name" value="Adenine DNA glycosylase"/>
    <property type="match status" value="1"/>
</dbReference>
<dbReference type="InterPro" id="IPR005760">
    <property type="entry name" value="A/G_AdeGlyc_MutY"/>
</dbReference>
<evidence type="ECO:0000313" key="17">
    <source>
        <dbReference type="Proteomes" id="UP000199701"/>
    </source>
</evidence>
<dbReference type="GO" id="GO:0006284">
    <property type="term" value="P:base-excision repair"/>
    <property type="evidence" value="ECO:0007669"/>
    <property type="project" value="UniProtKB-UniRule"/>
</dbReference>
<dbReference type="GO" id="GO:0035485">
    <property type="term" value="F:adenine/guanine mispair binding"/>
    <property type="evidence" value="ECO:0007669"/>
    <property type="project" value="TreeGrafter"/>
</dbReference>
<dbReference type="GO" id="GO:0046872">
    <property type="term" value="F:metal ion binding"/>
    <property type="evidence" value="ECO:0007669"/>
    <property type="project" value="UniProtKB-UniRule"/>
</dbReference>
<keyword evidence="10 14" id="KW-0408">Iron</keyword>
<evidence type="ECO:0000256" key="10">
    <source>
        <dbReference type="ARBA" id="ARBA00023004"/>
    </source>
</evidence>
<dbReference type="STRING" id="99656.SAMN05421659_1283"/>
<keyword evidence="9" id="KW-0378">Hydrolase</keyword>
<dbReference type="InterPro" id="IPR029119">
    <property type="entry name" value="MutY_C"/>
</dbReference>
<evidence type="ECO:0000313" key="16">
    <source>
        <dbReference type="EMBL" id="SEW45949.1"/>
    </source>
</evidence>
<evidence type="ECO:0000256" key="12">
    <source>
        <dbReference type="ARBA" id="ARBA00023204"/>
    </source>
</evidence>
<dbReference type="Proteomes" id="UP000199701">
    <property type="component" value="Unassembled WGS sequence"/>
</dbReference>
<protein>
    <recommendedName>
        <fullName evidence="5 14">Adenine DNA glycosylase</fullName>
        <ecNumber evidence="4 14">3.2.2.31</ecNumber>
    </recommendedName>
</protein>
<dbReference type="GO" id="GO:0000701">
    <property type="term" value="F:purine-specific mismatch base pair DNA N-glycosylase activity"/>
    <property type="evidence" value="ECO:0007669"/>
    <property type="project" value="UniProtKB-EC"/>
</dbReference>
<dbReference type="Gene3D" id="1.10.340.30">
    <property type="entry name" value="Hypothetical protein, domain 2"/>
    <property type="match status" value="1"/>
</dbReference>
<dbReference type="Gene3D" id="1.10.1670.10">
    <property type="entry name" value="Helix-hairpin-Helix base-excision DNA repair enzymes (C-terminal)"/>
    <property type="match status" value="1"/>
</dbReference>
<dbReference type="NCBIfam" id="TIGR01084">
    <property type="entry name" value="mutY"/>
    <property type="match status" value="1"/>
</dbReference>
<dbReference type="SUPFAM" id="SSF55811">
    <property type="entry name" value="Nudix"/>
    <property type="match status" value="1"/>
</dbReference>
<dbReference type="InterPro" id="IPR003265">
    <property type="entry name" value="HhH-GPD_domain"/>
</dbReference>
<dbReference type="CDD" id="cd03431">
    <property type="entry name" value="NUDIX_DNA_Glycosylase_C-MutY"/>
    <property type="match status" value="1"/>
</dbReference>
<dbReference type="InterPro" id="IPR023170">
    <property type="entry name" value="HhH_base_excis_C"/>
</dbReference>
<evidence type="ECO:0000259" key="15">
    <source>
        <dbReference type="SMART" id="SM00478"/>
    </source>
</evidence>
<dbReference type="GO" id="GO:0051539">
    <property type="term" value="F:4 iron, 4 sulfur cluster binding"/>
    <property type="evidence" value="ECO:0007669"/>
    <property type="project" value="UniProtKB-UniRule"/>
</dbReference>
<evidence type="ECO:0000256" key="4">
    <source>
        <dbReference type="ARBA" id="ARBA00012045"/>
    </source>
</evidence>
<dbReference type="Pfam" id="PF00633">
    <property type="entry name" value="HHH"/>
    <property type="match status" value="1"/>
</dbReference>
<evidence type="ECO:0000256" key="7">
    <source>
        <dbReference type="ARBA" id="ARBA00022723"/>
    </source>
</evidence>
<proteinExistence type="inferred from homology"/>
<dbReference type="PANTHER" id="PTHR42944:SF1">
    <property type="entry name" value="ADENINE DNA GLYCOSYLASE"/>
    <property type="match status" value="1"/>
</dbReference>
<comment type="cofactor">
    <cofactor evidence="14">
        <name>[4Fe-4S] cluster</name>
        <dbReference type="ChEBI" id="CHEBI:49883"/>
    </cofactor>
    <text evidence="14">Binds 1 [4Fe-4S] cluster.</text>
</comment>
<dbReference type="SUPFAM" id="SSF48150">
    <property type="entry name" value="DNA-glycosylase"/>
    <property type="match status" value="1"/>
</dbReference>
<dbReference type="CDD" id="cd00056">
    <property type="entry name" value="ENDO3c"/>
    <property type="match status" value="1"/>
</dbReference>
<accession>A0A1I0RX07</accession>
<name>A0A1I0RX07_9FIRM</name>
<dbReference type="SMART" id="SM00478">
    <property type="entry name" value="ENDO3c"/>
    <property type="match status" value="1"/>
</dbReference>
<dbReference type="EC" id="3.2.2.31" evidence="4 14"/>
<reference evidence="16 17" key="1">
    <citation type="submission" date="2016-10" db="EMBL/GenBank/DDBJ databases">
        <authorList>
            <person name="de Groot N.N."/>
        </authorList>
    </citation>
    <scope>NUCLEOTIDE SEQUENCE [LARGE SCALE GENOMIC DNA]</scope>
    <source>
        <strain evidence="16 17">DSM 9179</strain>
    </source>
</reference>
<dbReference type="InterPro" id="IPR015797">
    <property type="entry name" value="NUDIX_hydrolase-like_dom_sf"/>
</dbReference>
<evidence type="ECO:0000256" key="8">
    <source>
        <dbReference type="ARBA" id="ARBA00022763"/>
    </source>
</evidence>
<sequence>MEIEDNVEASVKDKEEKRILKSLAEPLLAWYDANARILPWRENAAPYRVWMSEVMLQQTRVEAVKSYFERFMKALPTIQALAEIDDDALLKLWEGLGYYSRARNVKKTAKIVVEQYGGEFPSNYDDLMELPGIGSYTAGAISSIAFANPVPAVDGNVLRVISRVLASKEDITSQSVKKKVEDELRATMPQLKPGAFNQALMEIGATVCVPNGMAKCEICPLNQLCKANILGIVMDLPKKTPKKPRTIEEKTILVIKSGDKVAIRKRCSKGILAGLYEFPNMEGYLSEKEVLYLVKQMSLSAIRILKLEDSKHIFTHKEWHMIGYVVKVEELEQNNSILKDCFFVEPAEIEERYPIPTAFQRYTKYINIILGNDKFKD</sequence>
<keyword evidence="7" id="KW-0479">Metal-binding</keyword>
<dbReference type="OrthoDB" id="9802365at2"/>
<organism evidence="16 17">
    <name type="scientific">[Clostridium] fimetarium</name>
    <dbReference type="NCBI Taxonomy" id="99656"/>
    <lineage>
        <taxon>Bacteria</taxon>
        <taxon>Bacillati</taxon>
        <taxon>Bacillota</taxon>
        <taxon>Clostridia</taxon>
        <taxon>Lachnospirales</taxon>
        <taxon>Lachnospiraceae</taxon>
    </lineage>
</organism>
<evidence type="ECO:0000256" key="14">
    <source>
        <dbReference type="RuleBase" id="RU365096"/>
    </source>
</evidence>
<dbReference type="Gene3D" id="3.90.79.10">
    <property type="entry name" value="Nucleoside Triphosphate Pyrophosphohydrolase"/>
    <property type="match status" value="1"/>
</dbReference>
<feature type="domain" description="HhH-GPD" evidence="15">
    <location>
        <begin position="55"/>
        <end position="206"/>
    </location>
</feature>
<evidence type="ECO:0000256" key="13">
    <source>
        <dbReference type="ARBA" id="ARBA00023295"/>
    </source>
</evidence>
<dbReference type="PANTHER" id="PTHR42944">
    <property type="entry name" value="ADENINE DNA GLYCOSYLASE"/>
    <property type="match status" value="1"/>
</dbReference>
<keyword evidence="11" id="KW-0411">Iron-sulfur</keyword>
<dbReference type="GO" id="GO:0006298">
    <property type="term" value="P:mismatch repair"/>
    <property type="evidence" value="ECO:0007669"/>
    <property type="project" value="TreeGrafter"/>
</dbReference>
<comment type="similarity">
    <text evidence="3 14">Belongs to the Nth/MutY family.</text>
</comment>
<dbReference type="RefSeq" id="WP_092458211.1">
    <property type="nucleotide sequence ID" value="NZ_FOJI01000028.1"/>
</dbReference>
<dbReference type="Pfam" id="PF00730">
    <property type="entry name" value="HhH-GPD"/>
    <property type="match status" value="1"/>
</dbReference>
<dbReference type="AlphaFoldDB" id="A0A1I0RX07"/>
<dbReference type="EMBL" id="FOJI01000028">
    <property type="protein sequence ID" value="SEW45949.1"/>
    <property type="molecule type" value="Genomic_DNA"/>
</dbReference>
<evidence type="ECO:0000256" key="5">
    <source>
        <dbReference type="ARBA" id="ARBA00022023"/>
    </source>
</evidence>
<keyword evidence="13 14" id="KW-0326">Glycosidase</keyword>
<comment type="function">
    <text evidence="2">Adenine glycosylase active on G-A mispairs. MutY also corrects error-prone DNA synthesis past GO lesions which are due to the oxidatively damaged form of guanine: 7,8-dihydro-8-oxoguanine (8-oxo-dGTP).</text>
</comment>
<keyword evidence="12" id="KW-0234">DNA repair</keyword>
<dbReference type="GO" id="GO:0034039">
    <property type="term" value="F:8-oxo-7,8-dihydroguanine DNA N-glycosylase activity"/>
    <property type="evidence" value="ECO:0007669"/>
    <property type="project" value="TreeGrafter"/>
</dbReference>
<dbReference type="InterPro" id="IPR044298">
    <property type="entry name" value="MIG/MutY"/>
</dbReference>
<dbReference type="InterPro" id="IPR011257">
    <property type="entry name" value="DNA_glycosylase"/>
</dbReference>
<evidence type="ECO:0000256" key="9">
    <source>
        <dbReference type="ARBA" id="ARBA00022801"/>
    </source>
</evidence>
<comment type="catalytic activity">
    <reaction evidence="1 14">
        <text>Hydrolyzes free adenine bases from 7,8-dihydro-8-oxoguanine:adenine mismatched double-stranded DNA, leaving an apurinic site.</text>
        <dbReference type="EC" id="3.2.2.31"/>
    </reaction>
</comment>
<keyword evidence="17" id="KW-1185">Reference proteome</keyword>
<dbReference type="GO" id="GO:0032357">
    <property type="term" value="F:oxidized purine DNA binding"/>
    <property type="evidence" value="ECO:0007669"/>
    <property type="project" value="TreeGrafter"/>
</dbReference>
<dbReference type="PROSITE" id="PS01155">
    <property type="entry name" value="ENDONUCLEASE_III_2"/>
    <property type="match status" value="1"/>
</dbReference>
<dbReference type="Pfam" id="PF14815">
    <property type="entry name" value="NUDIX_4"/>
    <property type="match status" value="1"/>
</dbReference>
<evidence type="ECO:0000256" key="6">
    <source>
        <dbReference type="ARBA" id="ARBA00022485"/>
    </source>
</evidence>
<keyword evidence="8 14" id="KW-0227">DNA damage</keyword>
<evidence type="ECO:0000256" key="1">
    <source>
        <dbReference type="ARBA" id="ARBA00000843"/>
    </source>
</evidence>
<evidence type="ECO:0000256" key="3">
    <source>
        <dbReference type="ARBA" id="ARBA00008343"/>
    </source>
</evidence>
<dbReference type="InterPro" id="IPR004036">
    <property type="entry name" value="Endonuclease-III-like_CS2"/>
</dbReference>
<evidence type="ECO:0000256" key="2">
    <source>
        <dbReference type="ARBA" id="ARBA00002933"/>
    </source>
</evidence>
<gene>
    <name evidence="16" type="ORF">SAMN05421659_1283</name>
</gene>
<dbReference type="InterPro" id="IPR000445">
    <property type="entry name" value="HhH_motif"/>
</dbReference>
<keyword evidence="6" id="KW-0004">4Fe-4S</keyword>
<evidence type="ECO:0000256" key="11">
    <source>
        <dbReference type="ARBA" id="ARBA00023014"/>
    </source>
</evidence>